<dbReference type="EMBL" id="FOLM01000002">
    <property type="protein sequence ID" value="SFC12919.1"/>
    <property type="molecule type" value="Genomic_DNA"/>
</dbReference>
<proteinExistence type="predicted"/>
<evidence type="ECO:0000256" key="6">
    <source>
        <dbReference type="ARBA" id="ARBA00023136"/>
    </source>
</evidence>
<dbReference type="GO" id="GO:0022857">
    <property type="term" value="F:transmembrane transporter activity"/>
    <property type="evidence" value="ECO:0007669"/>
    <property type="project" value="InterPro"/>
</dbReference>
<dbReference type="PANTHER" id="PTHR23513:SF6">
    <property type="entry name" value="MAJOR FACILITATOR SUPERFAMILY ASSOCIATED DOMAIN-CONTAINING PROTEIN"/>
    <property type="match status" value="1"/>
</dbReference>
<name>A0A1I1GM95_9ACTN</name>
<protein>
    <submittedName>
        <fullName evidence="10">Transmembrane secretion effector</fullName>
    </submittedName>
</protein>
<feature type="transmembrane region" description="Helical" evidence="8">
    <location>
        <begin position="206"/>
        <end position="233"/>
    </location>
</feature>
<feature type="transmembrane region" description="Helical" evidence="8">
    <location>
        <begin position="120"/>
        <end position="141"/>
    </location>
</feature>
<dbReference type="CDD" id="cd06173">
    <property type="entry name" value="MFS_MefA_like"/>
    <property type="match status" value="1"/>
</dbReference>
<sequence>MTGQAPERQQEQEQQQEEQQEEQQEGERDGAGAAGLVAAPVTTQPPGPGPGLGGAFWKLWTASTVSKIGDGVVLIAIPWLTTELTSSALLVALMGVAVRLPWLLFSLPAGVWADRVDRRLLMLGVNLLRAAVVLVTGLLVWADAITLPLLFAVALALGCCEVVFDNTSQVLLPSVVDRKRLEAANGRLMGAQMVLGEFVGRPVTGVLIGVGLALPFFFDAVSALVSVLVLLAVRGSFRAGRGDGRGPRPADAGAGPPPPRRPMRAEIAEGMRWLWSHPLLRPLAIALAWSNAMSAAAFSIFILYAKEILGLGAAAFALLSACGALGGFLGSFFAARVSRRIGPSRCLLLATVVFAVDHLTIGATSTVWLVAAASVLAGMAVVLWNVITVSLRQTLVPDGLLGRVNSCYRLLGWGCMPIGMALGGALVTAVEHTAGREAALRAPFLTVTVLSLGLMWFMRRRLNAAAIRRALEAPAAPAAPAAS</sequence>
<reference evidence="10 11" key="1">
    <citation type="submission" date="2016-10" db="EMBL/GenBank/DDBJ databases">
        <authorList>
            <person name="de Groot N.N."/>
        </authorList>
    </citation>
    <scope>NUCLEOTIDE SEQUENCE [LARGE SCALE GENOMIC DNA]</scope>
    <source>
        <strain evidence="10 11">CGMCC 4.5739</strain>
    </source>
</reference>
<keyword evidence="2" id="KW-0813">Transport</keyword>
<feature type="compositionally biased region" description="Acidic residues" evidence="7">
    <location>
        <begin position="14"/>
        <end position="24"/>
    </location>
</feature>
<evidence type="ECO:0000313" key="10">
    <source>
        <dbReference type="EMBL" id="SFC12919.1"/>
    </source>
</evidence>
<comment type="subcellular location">
    <subcellularLocation>
        <location evidence="1">Cell membrane</location>
        <topology evidence="1">Multi-pass membrane protein</topology>
    </subcellularLocation>
</comment>
<feature type="domain" description="Major facilitator superfamily (MFS) profile" evidence="9">
    <location>
        <begin position="55"/>
        <end position="463"/>
    </location>
</feature>
<dbReference type="PROSITE" id="PS50850">
    <property type="entry name" value="MFS"/>
    <property type="match status" value="1"/>
</dbReference>
<feature type="transmembrane region" description="Helical" evidence="8">
    <location>
        <begin position="88"/>
        <end position="113"/>
    </location>
</feature>
<evidence type="ECO:0000256" key="4">
    <source>
        <dbReference type="ARBA" id="ARBA00022692"/>
    </source>
</evidence>
<dbReference type="RefSeq" id="WP_093837405.1">
    <property type="nucleotide sequence ID" value="NZ_FOLM01000002.1"/>
</dbReference>
<keyword evidence="4 8" id="KW-0812">Transmembrane</keyword>
<organism evidence="10 11">
    <name type="scientific">Streptomyces aidingensis</name>
    <dbReference type="NCBI Taxonomy" id="910347"/>
    <lineage>
        <taxon>Bacteria</taxon>
        <taxon>Bacillati</taxon>
        <taxon>Actinomycetota</taxon>
        <taxon>Actinomycetes</taxon>
        <taxon>Kitasatosporales</taxon>
        <taxon>Streptomycetaceae</taxon>
        <taxon>Streptomyces</taxon>
    </lineage>
</organism>
<feature type="transmembrane region" description="Helical" evidence="8">
    <location>
        <begin position="346"/>
        <end position="363"/>
    </location>
</feature>
<evidence type="ECO:0000313" key="11">
    <source>
        <dbReference type="Proteomes" id="UP000199207"/>
    </source>
</evidence>
<dbReference type="InterPro" id="IPR020846">
    <property type="entry name" value="MFS_dom"/>
</dbReference>
<dbReference type="Gene3D" id="1.20.1250.20">
    <property type="entry name" value="MFS general substrate transporter like domains"/>
    <property type="match status" value="1"/>
</dbReference>
<keyword evidence="5 8" id="KW-1133">Transmembrane helix</keyword>
<dbReference type="Pfam" id="PF05977">
    <property type="entry name" value="MFS_3"/>
    <property type="match status" value="1"/>
</dbReference>
<evidence type="ECO:0000256" key="7">
    <source>
        <dbReference type="SAM" id="MobiDB-lite"/>
    </source>
</evidence>
<dbReference type="InterPro" id="IPR010290">
    <property type="entry name" value="TM_effector"/>
</dbReference>
<evidence type="ECO:0000256" key="3">
    <source>
        <dbReference type="ARBA" id="ARBA00022475"/>
    </source>
</evidence>
<keyword evidence="6 8" id="KW-0472">Membrane</keyword>
<feature type="transmembrane region" description="Helical" evidence="8">
    <location>
        <begin position="442"/>
        <end position="459"/>
    </location>
</feature>
<evidence type="ECO:0000256" key="2">
    <source>
        <dbReference type="ARBA" id="ARBA00022448"/>
    </source>
</evidence>
<feature type="transmembrane region" description="Helical" evidence="8">
    <location>
        <begin position="311"/>
        <end position="334"/>
    </location>
</feature>
<dbReference type="PANTHER" id="PTHR23513">
    <property type="entry name" value="INTEGRAL MEMBRANE EFFLUX PROTEIN-RELATED"/>
    <property type="match status" value="1"/>
</dbReference>
<accession>A0A1I1GM95</accession>
<evidence type="ECO:0000256" key="5">
    <source>
        <dbReference type="ARBA" id="ARBA00022989"/>
    </source>
</evidence>
<gene>
    <name evidence="10" type="ORF">SAMN05421773_10263</name>
</gene>
<feature type="transmembrane region" description="Helical" evidence="8">
    <location>
        <begin position="410"/>
        <end position="430"/>
    </location>
</feature>
<feature type="transmembrane region" description="Helical" evidence="8">
    <location>
        <begin position="279"/>
        <end position="305"/>
    </location>
</feature>
<dbReference type="GO" id="GO:0005886">
    <property type="term" value="C:plasma membrane"/>
    <property type="evidence" value="ECO:0007669"/>
    <property type="project" value="UniProtKB-SubCell"/>
</dbReference>
<feature type="region of interest" description="Disordered" evidence="7">
    <location>
        <begin position="1"/>
        <end position="45"/>
    </location>
</feature>
<evidence type="ECO:0000256" key="1">
    <source>
        <dbReference type="ARBA" id="ARBA00004651"/>
    </source>
</evidence>
<dbReference type="SUPFAM" id="SSF103473">
    <property type="entry name" value="MFS general substrate transporter"/>
    <property type="match status" value="1"/>
</dbReference>
<evidence type="ECO:0000259" key="9">
    <source>
        <dbReference type="PROSITE" id="PS50850"/>
    </source>
</evidence>
<keyword evidence="11" id="KW-1185">Reference proteome</keyword>
<dbReference type="STRING" id="910347.SAMN05421773_10263"/>
<dbReference type="InterPro" id="IPR036259">
    <property type="entry name" value="MFS_trans_sf"/>
</dbReference>
<feature type="transmembrane region" description="Helical" evidence="8">
    <location>
        <begin position="369"/>
        <end position="389"/>
    </location>
</feature>
<feature type="region of interest" description="Disordered" evidence="7">
    <location>
        <begin position="241"/>
        <end position="261"/>
    </location>
</feature>
<dbReference type="OrthoDB" id="145388at2"/>
<keyword evidence="3" id="KW-1003">Cell membrane</keyword>
<dbReference type="Proteomes" id="UP000199207">
    <property type="component" value="Unassembled WGS sequence"/>
</dbReference>
<evidence type="ECO:0000256" key="8">
    <source>
        <dbReference type="SAM" id="Phobius"/>
    </source>
</evidence>
<dbReference type="AlphaFoldDB" id="A0A1I1GM95"/>